<dbReference type="OrthoDB" id="129626at2"/>
<evidence type="ECO:0000313" key="4">
    <source>
        <dbReference type="EMBL" id="QBD77712.1"/>
    </source>
</evidence>
<keyword evidence="2" id="KW-0812">Transmembrane</keyword>
<evidence type="ECO:0000313" key="5">
    <source>
        <dbReference type="Proteomes" id="UP000290365"/>
    </source>
</evidence>
<keyword evidence="5" id="KW-1185">Reference proteome</keyword>
<gene>
    <name evidence="4" type="ORF">EPA93_17625</name>
</gene>
<keyword evidence="2" id="KW-0472">Membrane</keyword>
<organism evidence="4 5">
    <name type="scientific">Ktedonosporobacter rubrisoli</name>
    <dbReference type="NCBI Taxonomy" id="2509675"/>
    <lineage>
        <taxon>Bacteria</taxon>
        <taxon>Bacillati</taxon>
        <taxon>Chloroflexota</taxon>
        <taxon>Ktedonobacteria</taxon>
        <taxon>Ktedonobacterales</taxon>
        <taxon>Ktedonosporobacteraceae</taxon>
        <taxon>Ktedonosporobacter</taxon>
    </lineage>
</organism>
<feature type="transmembrane region" description="Helical" evidence="2">
    <location>
        <begin position="59"/>
        <end position="83"/>
    </location>
</feature>
<keyword evidence="2" id="KW-1133">Transmembrane helix</keyword>
<proteinExistence type="predicted"/>
<evidence type="ECO:0000256" key="2">
    <source>
        <dbReference type="SAM" id="Phobius"/>
    </source>
</evidence>
<evidence type="ECO:0000256" key="1">
    <source>
        <dbReference type="SAM" id="MobiDB-lite"/>
    </source>
</evidence>
<protein>
    <submittedName>
        <fullName evidence="4">DUF4342 domain-containing protein</fullName>
    </submittedName>
</protein>
<dbReference type="EMBL" id="CP035758">
    <property type="protein sequence ID" value="QBD77712.1"/>
    <property type="molecule type" value="Genomic_DNA"/>
</dbReference>
<dbReference type="InterPro" id="IPR025642">
    <property type="entry name" value="DUF4342"/>
</dbReference>
<feature type="region of interest" description="Disordered" evidence="1">
    <location>
        <begin position="92"/>
        <end position="111"/>
    </location>
</feature>
<feature type="domain" description="DUF4342" evidence="3">
    <location>
        <begin position="19"/>
        <end position="91"/>
    </location>
</feature>
<reference evidence="4 5" key="1">
    <citation type="submission" date="2019-01" db="EMBL/GenBank/DDBJ databases">
        <title>Ktedonosporobacter rubrisoli SCAWS-G2.</title>
        <authorList>
            <person name="Huang Y."/>
            <person name="Yan B."/>
        </authorList>
    </citation>
    <scope>NUCLEOTIDE SEQUENCE [LARGE SCALE GENOMIC DNA]</scope>
    <source>
        <strain evidence="4 5">SCAWS-G2</strain>
    </source>
</reference>
<dbReference type="AlphaFoldDB" id="A0A4P6JR97"/>
<dbReference type="Pfam" id="PF14242">
    <property type="entry name" value="DUF4342"/>
    <property type="match status" value="1"/>
</dbReference>
<dbReference type="KEGG" id="kbs:EPA93_17625"/>
<evidence type="ECO:0000259" key="3">
    <source>
        <dbReference type="Pfam" id="PF14242"/>
    </source>
</evidence>
<accession>A0A4P6JR97</accession>
<name>A0A4P6JR97_KTERU</name>
<dbReference type="RefSeq" id="WP_129888765.1">
    <property type="nucleotide sequence ID" value="NZ_CP035758.1"/>
</dbReference>
<dbReference type="Proteomes" id="UP000290365">
    <property type="component" value="Chromosome"/>
</dbReference>
<sequence>MTQTDPNTSNVEQRPGYGVEELQVVGEQLLSKVKELVHEGNVRRIIIKQEGHTILEIPLTFGVAGVLLAPAWAALGVIGALLAQCSIEVVRSEKPDGGNSNIPPYSGPSGV</sequence>